<evidence type="ECO:0000256" key="2">
    <source>
        <dbReference type="SAM" id="MobiDB-lite"/>
    </source>
</evidence>
<sequence length="191" mass="20034">MNGKLIGALVVAAILAGLYGYILMLKADVSALEAERSDLRAEVARQEELVRNREARIAGLTQVVAVRDQELAAVNGQVAATQKAMDDFQTGIRRMQRTLATAVSETPKPGSVVDEKTSLEIIRNLNAAVLAYGVRGQTETGGDRGAAGGEAEPVPAHLWAGSAARSVGGGAAPREHGERDGVELQRPGTPQ</sequence>
<evidence type="ECO:0000313" key="3">
    <source>
        <dbReference type="EMBL" id="NDY56658.1"/>
    </source>
</evidence>
<evidence type="ECO:0000313" key="4">
    <source>
        <dbReference type="Proteomes" id="UP000469724"/>
    </source>
</evidence>
<accession>A0A7K3NKC4</accession>
<protein>
    <submittedName>
        <fullName evidence="3">Uncharacterized protein</fullName>
    </submittedName>
</protein>
<keyword evidence="4" id="KW-1185">Reference proteome</keyword>
<dbReference type="EMBL" id="JAAGRQ010000024">
    <property type="protein sequence ID" value="NDY56658.1"/>
    <property type="molecule type" value="Genomic_DNA"/>
</dbReference>
<dbReference type="RefSeq" id="WP_163301711.1">
    <property type="nucleotide sequence ID" value="NZ_JAAGRQ010000024.1"/>
</dbReference>
<feature type="compositionally biased region" description="Basic and acidic residues" evidence="2">
    <location>
        <begin position="173"/>
        <end position="183"/>
    </location>
</feature>
<keyword evidence="1" id="KW-0175">Coiled coil</keyword>
<dbReference type="AlphaFoldDB" id="A0A7K3NKC4"/>
<proteinExistence type="predicted"/>
<organism evidence="3 4">
    <name type="scientific">Desulfolutivibrio sulfodismutans</name>
    <dbReference type="NCBI Taxonomy" id="63561"/>
    <lineage>
        <taxon>Bacteria</taxon>
        <taxon>Pseudomonadati</taxon>
        <taxon>Thermodesulfobacteriota</taxon>
        <taxon>Desulfovibrionia</taxon>
        <taxon>Desulfovibrionales</taxon>
        <taxon>Desulfovibrionaceae</taxon>
        <taxon>Desulfolutivibrio</taxon>
    </lineage>
</organism>
<feature type="coiled-coil region" evidence="1">
    <location>
        <begin position="22"/>
        <end position="56"/>
    </location>
</feature>
<reference evidence="3 4" key="1">
    <citation type="submission" date="2020-02" db="EMBL/GenBank/DDBJ databases">
        <title>Comparative genomics of sulfur disproportionating microorganisms.</title>
        <authorList>
            <person name="Ward L.M."/>
            <person name="Bertran E."/>
            <person name="Johnston D.T."/>
        </authorList>
    </citation>
    <scope>NUCLEOTIDE SEQUENCE [LARGE SCALE GENOMIC DNA]</scope>
    <source>
        <strain evidence="3 4">DSM 3696</strain>
    </source>
</reference>
<comment type="caution">
    <text evidence="3">The sequence shown here is derived from an EMBL/GenBank/DDBJ whole genome shotgun (WGS) entry which is preliminary data.</text>
</comment>
<dbReference type="Proteomes" id="UP000469724">
    <property type="component" value="Unassembled WGS sequence"/>
</dbReference>
<evidence type="ECO:0000256" key="1">
    <source>
        <dbReference type="SAM" id="Coils"/>
    </source>
</evidence>
<name>A0A7K3NKC4_9BACT</name>
<feature type="region of interest" description="Disordered" evidence="2">
    <location>
        <begin position="139"/>
        <end position="191"/>
    </location>
</feature>
<gene>
    <name evidence="3" type="ORF">G3N56_07865</name>
</gene>